<comment type="caution">
    <text evidence="1">The sequence shown here is derived from an EMBL/GenBank/DDBJ whole genome shotgun (WGS) entry which is preliminary data.</text>
</comment>
<dbReference type="EMBL" id="JAMKPW020000022">
    <property type="protein sequence ID" value="KAK8206854.1"/>
    <property type="molecule type" value="Genomic_DNA"/>
</dbReference>
<evidence type="ECO:0000313" key="2">
    <source>
        <dbReference type="Proteomes" id="UP001320706"/>
    </source>
</evidence>
<sequence>MRGTALFGCGDTTSDPLDLIGCGDTTSTPLGLEADLERDLRSLLAHASEAPIDLWHVYVSQCGTIAETYALSNRLSVRSARQSSDARQRTQEPWLLFDGRCLEMIKFKVTYCNGTLHGPVSDDMSGTSVCLPTHCLVMDLVGRRQHGKLASF</sequence>
<evidence type="ECO:0000313" key="1">
    <source>
        <dbReference type="EMBL" id="KAK8206854.1"/>
    </source>
</evidence>
<reference evidence="1" key="1">
    <citation type="submission" date="2024-02" db="EMBL/GenBank/DDBJ databases">
        <title>Metagenome Assembled Genome of Zalaria obscura JY119.</title>
        <authorList>
            <person name="Vighnesh L."/>
            <person name="Jagadeeshwari U."/>
            <person name="Venkata Ramana C."/>
            <person name="Sasikala C."/>
        </authorList>
    </citation>
    <scope>NUCLEOTIDE SEQUENCE</scope>
    <source>
        <strain evidence="1">JY119</strain>
    </source>
</reference>
<keyword evidence="2" id="KW-1185">Reference proteome</keyword>
<dbReference type="Proteomes" id="UP001320706">
    <property type="component" value="Unassembled WGS sequence"/>
</dbReference>
<organism evidence="1 2">
    <name type="scientific">Zalaria obscura</name>
    <dbReference type="NCBI Taxonomy" id="2024903"/>
    <lineage>
        <taxon>Eukaryota</taxon>
        <taxon>Fungi</taxon>
        <taxon>Dikarya</taxon>
        <taxon>Ascomycota</taxon>
        <taxon>Pezizomycotina</taxon>
        <taxon>Dothideomycetes</taxon>
        <taxon>Dothideomycetidae</taxon>
        <taxon>Dothideales</taxon>
        <taxon>Zalariaceae</taxon>
        <taxon>Zalaria</taxon>
    </lineage>
</organism>
<name>A0ACC3SG74_9PEZI</name>
<proteinExistence type="predicted"/>
<gene>
    <name evidence="1" type="ORF">M8818_004689</name>
</gene>
<accession>A0ACC3SG74</accession>
<protein>
    <submittedName>
        <fullName evidence="1">Uncharacterized protein</fullName>
    </submittedName>
</protein>